<dbReference type="AlphaFoldDB" id="K0RVU7"/>
<accession>K0RVU7</accession>
<dbReference type="InterPro" id="IPR033690">
    <property type="entry name" value="Adenylat_kinase_CS"/>
</dbReference>
<evidence type="ECO:0000256" key="4">
    <source>
        <dbReference type="ARBA" id="ARBA00022837"/>
    </source>
</evidence>
<keyword evidence="2" id="KW-0547">Nucleotide-binding</keyword>
<evidence type="ECO:0000256" key="6">
    <source>
        <dbReference type="SAM" id="MobiDB-lite"/>
    </source>
</evidence>
<evidence type="ECO:0000313" key="8">
    <source>
        <dbReference type="EMBL" id="EJK57095.1"/>
    </source>
</evidence>
<dbReference type="InterPro" id="IPR027417">
    <property type="entry name" value="P-loop_NTPase"/>
</dbReference>
<dbReference type="GO" id="GO:0005524">
    <property type="term" value="F:ATP binding"/>
    <property type="evidence" value="ECO:0007669"/>
    <property type="project" value="InterPro"/>
</dbReference>
<name>K0RVU7_THAOC</name>
<dbReference type="InterPro" id="IPR000850">
    <property type="entry name" value="Adenylat/UMP-CMP_kin"/>
</dbReference>
<comment type="caution">
    <text evidence="8">The sequence shown here is derived from an EMBL/GenBank/DDBJ whole genome shotgun (WGS) entry which is preliminary data.</text>
</comment>
<dbReference type="CDD" id="cd01428">
    <property type="entry name" value="ADK"/>
    <property type="match status" value="1"/>
</dbReference>
<dbReference type="PROSITE" id="PS50222">
    <property type="entry name" value="EF_HAND_2"/>
    <property type="match status" value="1"/>
</dbReference>
<protein>
    <recommendedName>
        <fullName evidence="7">EF-hand domain-containing protein</fullName>
    </recommendedName>
</protein>
<dbReference type="InterPro" id="IPR011992">
    <property type="entry name" value="EF-hand-dom_pair"/>
</dbReference>
<evidence type="ECO:0000256" key="3">
    <source>
        <dbReference type="ARBA" id="ARBA00022777"/>
    </source>
</evidence>
<evidence type="ECO:0000256" key="1">
    <source>
        <dbReference type="ARBA" id="ARBA00022679"/>
    </source>
</evidence>
<evidence type="ECO:0000256" key="5">
    <source>
        <dbReference type="RuleBase" id="RU003330"/>
    </source>
</evidence>
<dbReference type="OrthoDB" id="442176at2759"/>
<dbReference type="CDD" id="cd00051">
    <property type="entry name" value="EFh"/>
    <property type="match status" value="1"/>
</dbReference>
<dbReference type="eggNOG" id="KOG3079">
    <property type="taxonomic scope" value="Eukaryota"/>
</dbReference>
<dbReference type="Proteomes" id="UP000266841">
    <property type="component" value="Unassembled WGS sequence"/>
</dbReference>
<dbReference type="PROSITE" id="PS00113">
    <property type="entry name" value="ADENYLATE_KINASE"/>
    <property type="match status" value="1"/>
</dbReference>
<feature type="region of interest" description="Disordered" evidence="6">
    <location>
        <begin position="102"/>
        <end position="125"/>
    </location>
</feature>
<dbReference type="PRINTS" id="PR00094">
    <property type="entry name" value="ADENYLTKNASE"/>
</dbReference>
<keyword evidence="9" id="KW-1185">Reference proteome</keyword>
<dbReference type="SUPFAM" id="SSF52540">
    <property type="entry name" value="P-loop containing nucleoside triphosphate hydrolases"/>
    <property type="match status" value="1"/>
</dbReference>
<sequence>MTPAPAAKRTATFDVRTQRVTVLHAANQGRKGHKTCIRGRKRQTANEIDGVNTSYGIQAGDGPAASAPPPAAERPPRLRPVPSAGRPRADLLGNAAEYHTSQAAEFRTGSADSETPSAPAKRKPGSIAFGECEIHALSDLFHQFAKTDGGTNGSDGEGEGNVPYLSEDRVRLLLESIGERPSEATFRMLLDNVDSNRDGRVTLEEFLNAADLILGKSPARVVLVVGGPGSGKGALCERLAAECGAVHLSCGEMLREEVESGTPLGLEVAAIMERGELVSSATVTALMRRRMRAYPGQRILLDGFPRSIENARDFVELCGPPELALHLDCDDTVLLERILDRGEQSAEEARRAEEEGIEAVNVRADDNVFTAINRLRTYHKHHAPTMQWLKKMKVPVVELDCSGSKEDVWGHLSAIGRLMRPAVQVPQEALDAARSFSSSSSRKAKAPARGTWSGSREIVSLIGCFRW</sequence>
<feature type="region of interest" description="Disordered" evidence="6">
    <location>
        <begin position="31"/>
        <end position="89"/>
    </location>
</feature>
<reference evidence="8 9" key="1">
    <citation type="journal article" date="2012" name="Genome Biol.">
        <title>Genome and low-iron response of an oceanic diatom adapted to chronic iron limitation.</title>
        <authorList>
            <person name="Lommer M."/>
            <person name="Specht M."/>
            <person name="Roy A.S."/>
            <person name="Kraemer L."/>
            <person name="Andreson R."/>
            <person name="Gutowska M.A."/>
            <person name="Wolf J."/>
            <person name="Bergner S.V."/>
            <person name="Schilhabel M.B."/>
            <person name="Klostermeier U.C."/>
            <person name="Beiko R.G."/>
            <person name="Rosenstiel P."/>
            <person name="Hippler M."/>
            <person name="Laroche J."/>
        </authorList>
    </citation>
    <scope>NUCLEOTIDE SEQUENCE [LARGE SCALE GENOMIC DNA]</scope>
    <source>
        <strain evidence="8 9">CCMP1005</strain>
    </source>
</reference>
<gene>
    <name evidence="8" type="ORF">THAOC_22899</name>
</gene>
<organism evidence="8 9">
    <name type="scientific">Thalassiosira oceanica</name>
    <name type="common">Marine diatom</name>
    <dbReference type="NCBI Taxonomy" id="159749"/>
    <lineage>
        <taxon>Eukaryota</taxon>
        <taxon>Sar</taxon>
        <taxon>Stramenopiles</taxon>
        <taxon>Ochrophyta</taxon>
        <taxon>Bacillariophyta</taxon>
        <taxon>Coscinodiscophyceae</taxon>
        <taxon>Thalassiosirophycidae</taxon>
        <taxon>Thalassiosirales</taxon>
        <taxon>Thalassiosiraceae</taxon>
        <taxon>Thalassiosira</taxon>
    </lineage>
</organism>
<evidence type="ECO:0000256" key="2">
    <source>
        <dbReference type="ARBA" id="ARBA00022741"/>
    </source>
</evidence>
<dbReference type="SUPFAM" id="SSF47473">
    <property type="entry name" value="EF-hand"/>
    <property type="match status" value="1"/>
</dbReference>
<dbReference type="PROSITE" id="PS00018">
    <property type="entry name" value="EF_HAND_1"/>
    <property type="match status" value="1"/>
</dbReference>
<dbReference type="EMBL" id="AGNL01029505">
    <property type="protein sequence ID" value="EJK57095.1"/>
    <property type="molecule type" value="Genomic_DNA"/>
</dbReference>
<dbReference type="Pfam" id="PF00406">
    <property type="entry name" value="ADK"/>
    <property type="match status" value="1"/>
</dbReference>
<keyword evidence="3 5" id="KW-0418">Kinase</keyword>
<feature type="non-terminal residue" evidence="8">
    <location>
        <position position="467"/>
    </location>
</feature>
<dbReference type="GO" id="GO:0019205">
    <property type="term" value="F:nucleobase-containing compound kinase activity"/>
    <property type="evidence" value="ECO:0007669"/>
    <property type="project" value="InterPro"/>
</dbReference>
<proteinExistence type="inferred from homology"/>
<dbReference type="HAMAP" id="MF_00235">
    <property type="entry name" value="Adenylate_kinase_Adk"/>
    <property type="match status" value="1"/>
</dbReference>
<dbReference type="Gene3D" id="3.40.50.300">
    <property type="entry name" value="P-loop containing nucleotide triphosphate hydrolases"/>
    <property type="match status" value="1"/>
</dbReference>
<comment type="similarity">
    <text evidence="5">Belongs to the adenylate kinase family.</text>
</comment>
<feature type="domain" description="EF-hand" evidence="7">
    <location>
        <begin position="181"/>
        <end position="216"/>
    </location>
</feature>
<dbReference type="Gene3D" id="1.10.238.10">
    <property type="entry name" value="EF-hand"/>
    <property type="match status" value="1"/>
</dbReference>
<keyword evidence="1 5" id="KW-0808">Transferase</keyword>
<feature type="compositionally biased region" description="Basic residues" evidence="6">
    <location>
        <begin position="31"/>
        <end position="43"/>
    </location>
</feature>
<dbReference type="GO" id="GO:0005509">
    <property type="term" value="F:calcium ion binding"/>
    <property type="evidence" value="ECO:0007669"/>
    <property type="project" value="InterPro"/>
</dbReference>
<dbReference type="GO" id="GO:0006139">
    <property type="term" value="P:nucleobase-containing compound metabolic process"/>
    <property type="evidence" value="ECO:0007669"/>
    <property type="project" value="InterPro"/>
</dbReference>
<dbReference type="InterPro" id="IPR018247">
    <property type="entry name" value="EF_Hand_1_Ca_BS"/>
</dbReference>
<dbReference type="InterPro" id="IPR002048">
    <property type="entry name" value="EF_hand_dom"/>
</dbReference>
<evidence type="ECO:0000259" key="7">
    <source>
        <dbReference type="PROSITE" id="PS50222"/>
    </source>
</evidence>
<dbReference type="PANTHER" id="PTHR23359">
    <property type="entry name" value="NUCLEOTIDE KINASE"/>
    <property type="match status" value="1"/>
</dbReference>
<evidence type="ECO:0000313" key="9">
    <source>
        <dbReference type="Proteomes" id="UP000266841"/>
    </source>
</evidence>
<keyword evidence="4" id="KW-0106">Calcium</keyword>